<proteinExistence type="predicted"/>
<dbReference type="AlphaFoldDB" id="A0A6C0DXL9"/>
<accession>A0A6C0DXL9</accession>
<reference evidence="1" key="1">
    <citation type="journal article" date="2020" name="Nature">
        <title>Giant virus diversity and host interactions through global metagenomics.</title>
        <authorList>
            <person name="Schulz F."/>
            <person name="Roux S."/>
            <person name="Paez-Espino D."/>
            <person name="Jungbluth S."/>
            <person name="Walsh D.A."/>
            <person name="Denef V.J."/>
            <person name="McMahon K.D."/>
            <person name="Konstantinidis K.T."/>
            <person name="Eloe-Fadrosh E.A."/>
            <person name="Kyrpides N.C."/>
            <person name="Woyke T."/>
        </authorList>
    </citation>
    <scope>NUCLEOTIDE SEQUENCE</scope>
    <source>
        <strain evidence="1">GVMAG-M-3300023174-92</strain>
    </source>
</reference>
<protein>
    <submittedName>
        <fullName evidence="1">Uncharacterized protein</fullName>
    </submittedName>
</protein>
<organism evidence="1">
    <name type="scientific">viral metagenome</name>
    <dbReference type="NCBI Taxonomy" id="1070528"/>
    <lineage>
        <taxon>unclassified sequences</taxon>
        <taxon>metagenomes</taxon>
        <taxon>organismal metagenomes</taxon>
    </lineage>
</organism>
<name>A0A6C0DXL9_9ZZZZ</name>
<evidence type="ECO:0000313" key="1">
    <source>
        <dbReference type="EMBL" id="QHT21202.1"/>
    </source>
</evidence>
<dbReference type="EMBL" id="MN739688">
    <property type="protein sequence ID" value="QHT21202.1"/>
    <property type="molecule type" value="Genomic_DNA"/>
</dbReference>
<sequence>MQQSYKDNLPNKTDFIDPNIKMDSNYFSSINVTTINSLTTKNLDARNEYYTLLEDIRNSSLILDILSFTFFDDTFITKDDCNKIQTYLNNNQNPTTDRYINLKKITNLGYFSSSNNTIKSISKNDTIKSINKKALKYYFYAYYHSLYNCFNNIEWHQQIPGTYAKLNYEQTYNNLEWLKIVCDYSNYIQTNEKTNELYYTKDKDHCLSNGTTVNYKNYINICRVINACFRDPMVLKMVEKTDIAVGAAISVSNKICEVLLEYPVKTPK</sequence>